<gene>
    <name evidence="7" type="ORF">KILIM_085_00110</name>
</gene>
<keyword evidence="3" id="KW-0805">Transcription regulation</keyword>
<dbReference type="SUPFAM" id="SSF52172">
    <property type="entry name" value="CheY-like"/>
    <property type="match status" value="1"/>
</dbReference>
<evidence type="ECO:0000313" key="7">
    <source>
        <dbReference type="EMBL" id="GAB97866.1"/>
    </source>
</evidence>
<protein>
    <recommendedName>
        <fullName evidence="6">ANTAR domain-containing protein</fullName>
    </recommendedName>
</protein>
<evidence type="ECO:0000259" key="6">
    <source>
        <dbReference type="PROSITE" id="PS50921"/>
    </source>
</evidence>
<dbReference type="SMART" id="SM00065">
    <property type="entry name" value="GAF"/>
    <property type="match status" value="1"/>
</dbReference>
<dbReference type="PIRSF" id="PIRSF036625">
    <property type="entry name" value="GAF_ANTAR"/>
    <property type="match status" value="1"/>
</dbReference>
<evidence type="ECO:0000256" key="2">
    <source>
        <dbReference type="ARBA" id="ARBA00022777"/>
    </source>
</evidence>
<dbReference type="SUPFAM" id="SSF55781">
    <property type="entry name" value="GAF domain-like"/>
    <property type="match status" value="1"/>
</dbReference>
<proteinExistence type="predicted"/>
<keyword evidence="2" id="KW-0418">Kinase</keyword>
<comment type="caution">
    <text evidence="7">The sequence shown here is derived from an EMBL/GenBank/DDBJ whole genome shotgun (WGS) entry which is preliminary data.</text>
</comment>
<dbReference type="InterPro" id="IPR003018">
    <property type="entry name" value="GAF"/>
</dbReference>
<feature type="domain" description="ANTAR" evidence="6">
    <location>
        <begin position="149"/>
        <end position="210"/>
    </location>
</feature>
<keyword evidence="4" id="KW-0804">Transcription</keyword>
<keyword evidence="8" id="KW-1185">Reference proteome</keyword>
<sequence length="247" mass="26608">MAPFDVVELMDEVVRGALDLMPADSAGILLNDMRGGLRVLASSTDDMHRLELLELQHEQGPCYEAFRTGEPAGSTDLPSRLDEWTAFAPAAIEQGVTAVYAVPMSLGGNRLGALNLFCTGGRVLSQVDLQTAQVLSSMATIAVLNQQSYREQEVLAQQLQAALTSRVLIEQAKGVVAERAGVDVEQAFHALRQIARGERRLLSDVARDVVAGQILVAIDPQAPRADRGSEGTANLLSPPSSRRRKRP</sequence>
<dbReference type="EMBL" id="BAHD01000085">
    <property type="protein sequence ID" value="GAB97866.1"/>
    <property type="molecule type" value="Genomic_DNA"/>
</dbReference>
<organism evidence="7 8">
    <name type="scientific">Kineosphaera limosa NBRC 100340</name>
    <dbReference type="NCBI Taxonomy" id="1184609"/>
    <lineage>
        <taxon>Bacteria</taxon>
        <taxon>Bacillati</taxon>
        <taxon>Actinomycetota</taxon>
        <taxon>Actinomycetes</taxon>
        <taxon>Micrococcales</taxon>
        <taxon>Dermatophilaceae</taxon>
        <taxon>Kineosphaera</taxon>
    </lineage>
</organism>
<evidence type="ECO:0000313" key="8">
    <source>
        <dbReference type="Proteomes" id="UP000008366"/>
    </source>
</evidence>
<dbReference type="Gene3D" id="3.30.450.40">
    <property type="match status" value="1"/>
</dbReference>
<name>K6WVM6_9MICO</name>
<dbReference type="eggNOG" id="COG2203">
    <property type="taxonomic scope" value="Bacteria"/>
</dbReference>
<dbReference type="PROSITE" id="PS50921">
    <property type="entry name" value="ANTAR"/>
    <property type="match status" value="1"/>
</dbReference>
<dbReference type="InterPro" id="IPR036388">
    <property type="entry name" value="WH-like_DNA-bd_sf"/>
</dbReference>
<dbReference type="Proteomes" id="UP000008366">
    <property type="component" value="Unassembled WGS sequence"/>
</dbReference>
<dbReference type="GO" id="GO:0016301">
    <property type="term" value="F:kinase activity"/>
    <property type="evidence" value="ECO:0007669"/>
    <property type="project" value="UniProtKB-KW"/>
</dbReference>
<dbReference type="AlphaFoldDB" id="K6WVM6"/>
<keyword evidence="1" id="KW-0808">Transferase</keyword>
<dbReference type="Pfam" id="PF13185">
    <property type="entry name" value="GAF_2"/>
    <property type="match status" value="1"/>
</dbReference>
<feature type="region of interest" description="Disordered" evidence="5">
    <location>
        <begin position="222"/>
        <end position="247"/>
    </location>
</feature>
<dbReference type="Gene3D" id="1.10.10.10">
    <property type="entry name" value="Winged helix-like DNA-binding domain superfamily/Winged helix DNA-binding domain"/>
    <property type="match status" value="1"/>
</dbReference>
<dbReference type="InterPro" id="IPR029016">
    <property type="entry name" value="GAF-like_dom_sf"/>
</dbReference>
<accession>K6WVM6</accession>
<dbReference type="STRING" id="1184609.KILIM_085_00110"/>
<evidence type="ECO:0000256" key="3">
    <source>
        <dbReference type="ARBA" id="ARBA00023015"/>
    </source>
</evidence>
<dbReference type="SMART" id="SM01012">
    <property type="entry name" value="ANTAR"/>
    <property type="match status" value="1"/>
</dbReference>
<reference evidence="7 8" key="1">
    <citation type="submission" date="2012-08" db="EMBL/GenBank/DDBJ databases">
        <title>Whole genome shotgun sequence of Kineosphaera limosa NBRC 100340.</title>
        <authorList>
            <person name="Yoshida I."/>
            <person name="Isaki S."/>
            <person name="Hosoyama A."/>
            <person name="Tsuchikane K."/>
            <person name="Katsumata H."/>
            <person name="Ando Y."/>
            <person name="Ohji S."/>
            <person name="Hamada M."/>
            <person name="Tamura T."/>
            <person name="Yamazoe A."/>
            <person name="Yamazaki S."/>
            <person name="Fujita N."/>
        </authorList>
    </citation>
    <scope>NUCLEOTIDE SEQUENCE [LARGE SCALE GENOMIC DNA]</scope>
    <source>
        <strain evidence="7 8">NBRC 100340</strain>
    </source>
</reference>
<dbReference type="InterPro" id="IPR011006">
    <property type="entry name" value="CheY-like_superfamily"/>
</dbReference>
<dbReference type="GO" id="GO:0003723">
    <property type="term" value="F:RNA binding"/>
    <property type="evidence" value="ECO:0007669"/>
    <property type="project" value="InterPro"/>
</dbReference>
<dbReference type="InterPro" id="IPR005561">
    <property type="entry name" value="ANTAR"/>
</dbReference>
<dbReference type="InterPro" id="IPR012074">
    <property type="entry name" value="GAF_ANTAR"/>
</dbReference>
<evidence type="ECO:0000256" key="4">
    <source>
        <dbReference type="ARBA" id="ARBA00023163"/>
    </source>
</evidence>
<dbReference type="Pfam" id="PF03861">
    <property type="entry name" value="ANTAR"/>
    <property type="match status" value="1"/>
</dbReference>
<evidence type="ECO:0000256" key="1">
    <source>
        <dbReference type="ARBA" id="ARBA00022679"/>
    </source>
</evidence>
<evidence type="ECO:0000256" key="5">
    <source>
        <dbReference type="SAM" id="MobiDB-lite"/>
    </source>
</evidence>